<evidence type="ECO:0000313" key="1">
    <source>
        <dbReference type="EMBL" id="KAK5140744.1"/>
    </source>
</evidence>
<name>A0ABR0KYL3_9PEZI</name>
<comment type="caution">
    <text evidence="1">The sequence shown here is derived from an EMBL/GenBank/DDBJ whole genome shotgun (WGS) entry which is preliminary data.</text>
</comment>
<proteinExistence type="predicted"/>
<accession>A0ABR0KYL3</accession>
<evidence type="ECO:0008006" key="3">
    <source>
        <dbReference type="Google" id="ProtNLM"/>
    </source>
</evidence>
<sequence length="200" mass="21823">MSDFTNYVDSLDNWDIINDADWLEAAIALDLDDPAIAAAEQQLLGDQLGFVVGDIARASNWTALANNPTAPWHGHYYDEANSADLLQRHAPPALVNANAITTAVSNAATVIVCHSITDIPRGRQQAKVLACGYPGCVSAARCDRPHELERHMALHFPGTYPCMRPGCVFTGMRAFKRTDKLRKHEREAHGMGCARGEGNQ</sequence>
<reference evidence="1 2" key="1">
    <citation type="submission" date="2023-08" db="EMBL/GenBank/DDBJ databases">
        <title>Black Yeasts Isolated from many extreme environments.</title>
        <authorList>
            <person name="Coleine C."/>
            <person name="Stajich J.E."/>
            <person name="Selbmann L."/>
        </authorList>
    </citation>
    <scope>NUCLEOTIDE SEQUENCE [LARGE SCALE GENOMIC DNA]</scope>
    <source>
        <strain evidence="1 2">CCFEE 5386</strain>
    </source>
</reference>
<organism evidence="1 2">
    <name type="scientific">Rachicladosporium monterosium</name>
    <dbReference type="NCBI Taxonomy" id="1507873"/>
    <lineage>
        <taxon>Eukaryota</taxon>
        <taxon>Fungi</taxon>
        <taxon>Dikarya</taxon>
        <taxon>Ascomycota</taxon>
        <taxon>Pezizomycotina</taxon>
        <taxon>Dothideomycetes</taxon>
        <taxon>Dothideomycetidae</taxon>
        <taxon>Cladosporiales</taxon>
        <taxon>Cladosporiaceae</taxon>
        <taxon>Rachicladosporium</taxon>
    </lineage>
</organism>
<gene>
    <name evidence="1" type="ORF">LTR32_006530</name>
</gene>
<protein>
    <recommendedName>
        <fullName evidence="3">C2H2-type domain-containing protein</fullName>
    </recommendedName>
</protein>
<dbReference type="EMBL" id="JAVRRR010000728">
    <property type="protein sequence ID" value="KAK5140744.1"/>
    <property type="molecule type" value="Genomic_DNA"/>
</dbReference>
<dbReference type="Proteomes" id="UP001308179">
    <property type="component" value="Unassembled WGS sequence"/>
</dbReference>
<keyword evidence="2" id="KW-1185">Reference proteome</keyword>
<evidence type="ECO:0000313" key="2">
    <source>
        <dbReference type="Proteomes" id="UP001308179"/>
    </source>
</evidence>